<evidence type="ECO:0000256" key="1">
    <source>
        <dbReference type="SAM" id="Phobius"/>
    </source>
</evidence>
<dbReference type="EMBL" id="SJFN01000058">
    <property type="protein sequence ID" value="TBW32427.1"/>
    <property type="molecule type" value="Genomic_DNA"/>
</dbReference>
<keyword evidence="1" id="KW-0472">Membrane</keyword>
<keyword evidence="1" id="KW-0812">Transmembrane</keyword>
<feature type="transmembrane region" description="Helical" evidence="1">
    <location>
        <begin position="33"/>
        <end position="54"/>
    </location>
</feature>
<organism evidence="2 3">
    <name type="scientific">Siculibacillus lacustris</name>
    <dbReference type="NCBI Taxonomy" id="1549641"/>
    <lineage>
        <taxon>Bacteria</taxon>
        <taxon>Pseudomonadati</taxon>
        <taxon>Pseudomonadota</taxon>
        <taxon>Alphaproteobacteria</taxon>
        <taxon>Hyphomicrobiales</taxon>
        <taxon>Ancalomicrobiaceae</taxon>
        <taxon>Siculibacillus</taxon>
    </lineage>
</organism>
<name>A0A4Q9VCT2_9HYPH</name>
<protein>
    <recommendedName>
        <fullName evidence="4">VPLPA-CTERM sorting domain-containing protein</fullName>
    </recommendedName>
</protein>
<proteinExistence type="predicted"/>
<dbReference type="Proteomes" id="UP000292781">
    <property type="component" value="Unassembled WGS sequence"/>
</dbReference>
<dbReference type="AlphaFoldDB" id="A0A4Q9VCT2"/>
<sequence length="61" mass="6195">MADSTSTNLKFSDTSAKTFSADMLLANVSVTAVPGPIAGAGLPVVLGLAGFAAWRRRRSAA</sequence>
<evidence type="ECO:0000313" key="3">
    <source>
        <dbReference type="Proteomes" id="UP000292781"/>
    </source>
</evidence>
<keyword evidence="1" id="KW-1133">Transmembrane helix</keyword>
<comment type="caution">
    <text evidence="2">The sequence shown here is derived from an EMBL/GenBank/DDBJ whole genome shotgun (WGS) entry which is preliminary data.</text>
</comment>
<gene>
    <name evidence="2" type="ORF">EYW49_22075</name>
</gene>
<keyword evidence="3" id="KW-1185">Reference proteome</keyword>
<accession>A0A4Q9VCT2</accession>
<evidence type="ECO:0008006" key="4">
    <source>
        <dbReference type="Google" id="ProtNLM"/>
    </source>
</evidence>
<evidence type="ECO:0000313" key="2">
    <source>
        <dbReference type="EMBL" id="TBW32427.1"/>
    </source>
</evidence>
<dbReference type="RefSeq" id="WP_131311815.1">
    <property type="nucleotide sequence ID" value="NZ_SJFN01000058.1"/>
</dbReference>
<reference evidence="2 3" key="1">
    <citation type="submission" date="2019-02" db="EMBL/GenBank/DDBJ databases">
        <title>Siculibacillus lacustris gen. nov., sp. nov., a new rosette-forming bacterium isolated from a freshwater crater lake (Lake St. Ana, Romania).</title>
        <authorList>
            <person name="Felfoldi T."/>
            <person name="Marton Z."/>
            <person name="Szabo A."/>
            <person name="Mentes A."/>
            <person name="Boka K."/>
            <person name="Marialigeti K."/>
            <person name="Mathe I."/>
            <person name="Koncz M."/>
            <person name="Schumann P."/>
            <person name="Toth E."/>
        </authorList>
    </citation>
    <scope>NUCLEOTIDE SEQUENCE [LARGE SCALE GENOMIC DNA]</scope>
    <source>
        <strain evidence="2 3">SA-279</strain>
    </source>
</reference>